<dbReference type="Pfam" id="PF00072">
    <property type="entry name" value="Response_reg"/>
    <property type="match status" value="1"/>
</dbReference>
<dbReference type="Pfam" id="PF00486">
    <property type="entry name" value="Trans_reg_C"/>
    <property type="match status" value="1"/>
</dbReference>
<dbReference type="InterPro" id="IPR036388">
    <property type="entry name" value="WH-like_DNA-bd_sf"/>
</dbReference>
<dbReference type="GO" id="GO:0003677">
    <property type="term" value="F:DNA binding"/>
    <property type="evidence" value="ECO:0007669"/>
    <property type="project" value="UniProtKB-UniRule"/>
</dbReference>
<organism evidence="6 7">
    <name type="scientific">Gallaecimonas xiamenensis 3-C-1</name>
    <dbReference type="NCBI Taxonomy" id="745411"/>
    <lineage>
        <taxon>Bacteria</taxon>
        <taxon>Pseudomonadati</taxon>
        <taxon>Pseudomonadota</taxon>
        <taxon>Gammaproteobacteria</taxon>
        <taxon>Enterobacterales</taxon>
        <taxon>Gallaecimonadaceae</taxon>
        <taxon>Gallaecimonas</taxon>
    </lineage>
</organism>
<dbReference type="InterPro" id="IPR011006">
    <property type="entry name" value="CheY-like_superfamily"/>
</dbReference>
<evidence type="ECO:0000256" key="2">
    <source>
        <dbReference type="PROSITE-ProRule" id="PRU00169"/>
    </source>
</evidence>
<keyword evidence="2" id="KW-0597">Phosphoprotein</keyword>
<evidence type="ECO:0000313" key="6">
    <source>
        <dbReference type="EMBL" id="EKE70582.1"/>
    </source>
</evidence>
<dbReference type="GO" id="GO:0000160">
    <property type="term" value="P:phosphorelay signal transduction system"/>
    <property type="evidence" value="ECO:0007669"/>
    <property type="project" value="InterPro"/>
</dbReference>
<dbReference type="InterPro" id="IPR001867">
    <property type="entry name" value="OmpR/PhoB-type_DNA-bd"/>
</dbReference>
<dbReference type="Gene3D" id="3.40.50.2300">
    <property type="match status" value="1"/>
</dbReference>
<dbReference type="Proteomes" id="UP000006755">
    <property type="component" value="Unassembled WGS sequence"/>
</dbReference>
<feature type="domain" description="OmpR/PhoB-type" evidence="5">
    <location>
        <begin position="1"/>
        <end position="89"/>
    </location>
</feature>
<accession>K2J6L7</accession>
<sequence length="277" mass="30603">MDTRHLKLGREGAMVGLDARMAKLLDLLFAAYPQSCSRSFLLERLWPDTVVSDWSLSRLVSDFRKLCQDNGQQQPLIQTLKGRGYRLDSLVWEAQQGSAAPAISARGRWRLPTLASLGALVLAMAAGLGWQKIPSAPLQIGEPADALGRILWVDDHPENNTTERRYLQAKGIGTYTARSTEEALTILAMHNHDAVITDMGRGDDVLAGMRLVEAMRERGDKTPVFVYTILPSHTKVRLVQEKGAQGIAFDSASLYQQILPLFEEPTQPALALSALER</sequence>
<feature type="DNA-binding region" description="OmpR/PhoB-type" evidence="3">
    <location>
        <begin position="1"/>
        <end position="89"/>
    </location>
</feature>
<dbReference type="PROSITE" id="PS51755">
    <property type="entry name" value="OMPR_PHOB"/>
    <property type="match status" value="1"/>
</dbReference>
<dbReference type="eggNOG" id="COG0784">
    <property type="taxonomic scope" value="Bacteria"/>
</dbReference>
<name>K2J6L7_9GAMM</name>
<dbReference type="CDD" id="cd00156">
    <property type="entry name" value="REC"/>
    <property type="match status" value="1"/>
</dbReference>
<dbReference type="Gene3D" id="1.10.10.10">
    <property type="entry name" value="Winged helix-like DNA-binding domain superfamily/Winged helix DNA-binding domain"/>
    <property type="match status" value="1"/>
</dbReference>
<keyword evidence="1 3" id="KW-0238">DNA-binding</keyword>
<dbReference type="STRING" id="745411.B3C1_13628"/>
<comment type="caution">
    <text evidence="6">The sequence shown here is derived from an EMBL/GenBank/DDBJ whole genome shotgun (WGS) entry which is preliminary data.</text>
</comment>
<proteinExistence type="predicted"/>
<dbReference type="eggNOG" id="COG3710">
    <property type="taxonomic scope" value="Bacteria"/>
</dbReference>
<evidence type="ECO:0000256" key="1">
    <source>
        <dbReference type="ARBA" id="ARBA00023125"/>
    </source>
</evidence>
<dbReference type="SMART" id="SM00862">
    <property type="entry name" value="Trans_reg_C"/>
    <property type="match status" value="1"/>
</dbReference>
<dbReference type="SUPFAM" id="SSF52172">
    <property type="entry name" value="CheY-like"/>
    <property type="match status" value="1"/>
</dbReference>
<feature type="modified residue" description="4-aspartylphosphate" evidence="2">
    <location>
        <position position="198"/>
    </location>
</feature>
<evidence type="ECO:0000259" key="5">
    <source>
        <dbReference type="PROSITE" id="PS51755"/>
    </source>
</evidence>
<gene>
    <name evidence="6" type="ORF">B3C1_13628</name>
</gene>
<dbReference type="EMBL" id="AMRI01000020">
    <property type="protein sequence ID" value="EKE70582.1"/>
    <property type="molecule type" value="Genomic_DNA"/>
</dbReference>
<reference evidence="6 7" key="1">
    <citation type="journal article" date="2012" name="J. Bacteriol.">
        <title>Genome Sequence of Gallaecimonas xiamenensis Type Strain 3-C-1.</title>
        <authorList>
            <person name="Lai Q."/>
            <person name="Wang L."/>
            <person name="Wang W."/>
            <person name="Shao Z."/>
        </authorList>
    </citation>
    <scope>NUCLEOTIDE SEQUENCE [LARGE SCALE GENOMIC DNA]</scope>
    <source>
        <strain evidence="6 7">3-C-1</strain>
    </source>
</reference>
<evidence type="ECO:0000256" key="3">
    <source>
        <dbReference type="PROSITE-ProRule" id="PRU01091"/>
    </source>
</evidence>
<dbReference type="SUPFAM" id="SSF46894">
    <property type="entry name" value="C-terminal effector domain of the bipartite response regulators"/>
    <property type="match status" value="1"/>
</dbReference>
<dbReference type="PROSITE" id="PS50110">
    <property type="entry name" value="RESPONSE_REGULATORY"/>
    <property type="match status" value="1"/>
</dbReference>
<dbReference type="GO" id="GO:0006355">
    <property type="term" value="P:regulation of DNA-templated transcription"/>
    <property type="evidence" value="ECO:0007669"/>
    <property type="project" value="InterPro"/>
</dbReference>
<keyword evidence="7" id="KW-1185">Reference proteome</keyword>
<evidence type="ECO:0000313" key="7">
    <source>
        <dbReference type="Proteomes" id="UP000006755"/>
    </source>
</evidence>
<dbReference type="AlphaFoldDB" id="K2J6L7"/>
<protein>
    <submittedName>
        <fullName evidence="6">Putative transcriptional regulator CadC</fullName>
    </submittedName>
</protein>
<evidence type="ECO:0000259" key="4">
    <source>
        <dbReference type="PROSITE" id="PS50110"/>
    </source>
</evidence>
<dbReference type="InterPro" id="IPR001789">
    <property type="entry name" value="Sig_transdc_resp-reg_receiver"/>
</dbReference>
<dbReference type="PATRIC" id="fig|745411.4.peg.2688"/>
<dbReference type="InterPro" id="IPR016032">
    <property type="entry name" value="Sig_transdc_resp-reg_C-effctor"/>
</dbReference>
<feature type="domain" description="Response regulatory" evidence="4">
    <location>
        <begin position="149"/>
        <end position="277"/>
    </location>
</feature>